<gene>
    <name evidence="2" type="ORF">Slin15195_G050400</name>
</gene>
<sequence length="178" mass="20821">MKQLKDNSQAYVACDKLKALPNNSKPFPLHPGGYPIVQPGERFCRLLGFGGVHLCGRRCDNQHDVQYRMEREHNIKRKENPIYRKRGGRLKPDEIEQLKDFYIDLIKHEKYPGKPVSSLKRKRVDDLDDEAEVLIEEACVKKELEEARKVAIEAELRVKKLEERLEMIAQKKQELVED</sequence>
<organism evidence="2 3">
    <name type="scientific">Septoria linicola</name>
    <dbReference type="NCBI Taxonomy" id="215465"/>
    <lineage>
        <taxon>Eukaryota</taxon>
        <taxon>Fungi</taxon>
        <taxon>Dikarya</taxon>
        <taxon>Ascomycota</taxon>
        <taxon>Pezizomycotina</taxon>
        <taxon>Dothideomycetes</taxon>
        <taxon>Dothideomycetidae</taxon>
        <taxon>Mycosphaerellales</taxon>
        <taxon>Mycosphaerellaceae</taxon>
        <taxon>Septoria</taxon>
    </lineage>
</organism>
<protein>
    <submittedName>
        <fullName evidence="2">Uncharacterized protein</fullName>
    </submittedName>
</protein>
<feature type="coiled-coil region" evidence="1">
    <location>
        <begin position="144"/>
        <end position="178"/>
    </location>
</feature>
<keyword evidence="3" id="KW-1185">Reference proteome</keyword>
<dbReference type="EMBL" id="CP099420">
    <property type="protein sequence ID" value="USW51721.1"/>
    <property type="molecule type" value="Genomic_DNA"/>
</dbReference>
<dbReference type="Proteomes" id="UP001056384">
    <property type="component" value="Chromosome 3"/>
</dbReference>
<name>A0A9Q9EHD8_9PEZI</name>
<accession>A0A9Q9EHD8</accession>
<keyword evidence="1" id="KW-0175">Coiled coil</keyword>
<evidence type="ECO:0000313" key="3">
    <source>
        <dbReference type="Proteomes" id="UP001056384"/>
    </source>
</evidence>
<dbReference type="AlphaFoldDB" id="A0A9Q9EHD8"/>
<evidence type="ECO:0000313" key="2">
    <source>
        <dbReference type="EMBL" id="USW51721.1"/>
    </source>
</evidence>
<reference evidence="2" key="1">
    <citation type="submission" date="2022-06" db="EMBL/GenBank/DDBJ databases">
        <title>Complete genome sequences of two strains of the flax pathogen Septoria linicola.</title>
        <authorList>
            <person name="Lapalu N."/>
            <person name="Simon A."/>
            <person name="Demenou B."/>
            <person name="Paumier D."/>
            <person name="Guillot M.-P."/>
            <person name="Gout L."/>
            <person name="Valade R."/>
        </authorList>
    </citation>
    <scope>NUCLEOTIDE SEQUENCE</scope>
    <source>
        <strain evidence="2">SE15195</strain>
    </source>
</reference>
<proteinExistence type="predicted"/>
<evidence type="ECO:0000256" key="1">
    <source>
        <dbReference type="SAM" id="Coils"/>
    </source>
</evidence>